<comment type="caution">
    <text evidence="7">The sequence shown here is derived from an EMBL/GenBank/DDBJ whole genome shotgun (WGS) entry which is preliminary data.</text>
</comment>
<dbReference type="InterPro" id="IPR001781">
    <property type="entry name" value="Znf_LIM"/>
</dbReference>
<evidence type="ECO:0000259" key="6">
    <source>
        <dbReference type="PROSITE" id="PS50238"/>
    </source>
</evidence>
<dbReference type="Proteomes" id="UP000717996">
    <property type="component" value="Unassembled WGS sequence"/>
</dbReference>
<organism evidence="7 8">
    <name type="scientific">Rhizopus oryzae</name>
    <name type="common">Mucormycosis agent</name>
    <name type="synonym">Rhizopus arrhizus var. delemar</name>
    <dbReference type="NCBI Taxonomy" id="64495"/>
    <lineage>
        <taxon>Eukaryota</taxon>
        <taxon>Fungi</taxon>
        <taxon>Fungi incertae sedis</taxon>
        <taxon>Mucoromycota</taxon>
        <taxon>Mucoromycotina</taxon>
        <taxon>Mucoromycetes</taxon>
        <taxon>Mucorales</taxon>
        <taxon>Mucorineae</taxon>
        <taxon>Rhizopodaceae</taxon>
        <taxon>Rhizopus</taxon>
    </lineage>
</organism>
<keyword evidence="2 4" id="KW-0479">Metal-binding</keyword>
<dbReference type="CDD" id="cd08368">
    <property type="entry name" value="LIM"/>
    <property type="match status" value="1"/>
</dbReference>
<keyword evidence="3 4" id="KW-0862">Zinc</keyword>
<dbReference type="PROSITE" id="PS50023">
    <property type="entry name" value="LIM_DOMAIN_2"/>
    <property type="match status" value="1"/>
</dbReference>
<dbReference type="InterPro" id="IPR000198">
    <property type="entry name" value="RhoGAP_dom"/>
</dbReference>
<name>A0A9P6YL82_RHIOR</name>
<dbReference type="OrthoDB" id="20689at2759"/>
<dbReference type="GO" id="GO:0007165">
    <property type="term" value="P:signal transduction"/>
    <property type="evidence" value="ECO:0007669"/>
    <property type="project" value="InterPro"/>
</dbReference>
<evidence type="ECO:0000313" key="7">
    <source>
        <dbReference type="EMBL" id="KAG1550650.1"/>
    </source>
</evidence>
<dbReference type="Pfam" id="PF00620">
    <property type="entry name" value="RhoGAP"/>
    <property type="match status" value="1"/>
</dbReference>
<dbReference type="Pfam" id="PF00412">
    <property type="entry name" value="LIM"/>
    <property type="match status" value="1"/>
</dbReference>
<dbReference type="SMART" id="SM00132">
    <property type="entry name" value="LIM"/>
    <property type="match status" value="1"/>
</dbReference>
<evidence type="ECO:0008006" key="9">
    <source>
        <dbReference type="Google" id="ProtNLM"/>
    </source>
</evidence>
<evidence type="ECO:0000256" key="3">
    <source>
        <dbReference type="ARBA" id="ARBA00022833"/>
    </source>
</evidence>
<dbReference type="PANTHER" id="PTHR14963:SF7">
    <property type="entry name" value="RHO GTPASE-ACTIVATING PROTEIN 19"/>
    <property type="match status" value="1"/>
</dbReference>
<protein>
    <recommendedName>
        <fullName evidence="9">Rho-GAP domain-containing protein</fullName>
    </recommendedName>
</protein>
<dbReference type="Gene3D" id="1.10.555.10">
    <property type="entry name" value="Rho GTPase activation protein"/>
    <property type="match status" value="1"/>
</dbReference>
<dbReference type="SUPFAM" id="SSF57716">
    <property type="entry name" value="Glucocorticoid receptor-like (DNA-binding domain)"/>
    <property type="match status" value="1"/>
</dbReference>
<evidence type="ECO:0000259" key="5">
    <source>
        <dbReference type="PROSITE" id="PS50023"/>
    </source>
</evidence>
<sequence>MNMNNKQVILCEDDYYRCQYCKKVILQAELQEFGDYKYHLDCPVCPGCAFDETMTTDTTNYFEYQGKLYCQYHYSLIKGVNCVGCGQALLDNNDETLEKWHTECYMIYKYWQVTLKPHKMDHHNYSNKDEFMCIQHEYEIKRYKIWKVLAQFENDSSMIIKNIIITKQYSACHELVHQISILFQVLDYLYSFKAFGYEKQVQLLMDQVNSFFHILCKTRNSFEQEFMVRMANLISQYLRELVKLSLQYTLLLEKENKWVMDGMLDIYLNDNHTICFDYLNYSIQSLKMALKEQEVSKSDKTIVRPPFLSTNKMLNESVPNIHLQQEEKVLRRSVSTTTKQDTNINRIKRALTTRKTNPPPLHISLSDIQQASPPISPPSSAIHQHVWTIPNDLPQLNLIQDAMIRHTALLFIESSVEDFVLDDYLPDIKKSSSSLWNKLKAHILTPGGSSNLVDLVIEKRIGVSLSNLNYTTNDNRDEPWLQQFPLVTSCFSNQAQIPSFIQDCISCVIQQDIRTEGVFRKNGNIKTLKEMCETLDTQGEMDWRDFFGQHSIIQLTAFIKKFLRELPEPLLTFKLHKLFMKAANDIVLLHYALLLLPKPNRDTFLLVLALLHWVAKHADDNKMDVDNLARVMTPNILYPEVPDDVVTYLTGPKLTEHVFTHHIDLTSLKQFRQHYSQLLKIKKEMVHLDSTLPSSPPSPPFVS</sequence>
<dbReference type="GO" id="GO:0051056">
    <property type="term" value="P:regulation of small GTPase mediated signal transduction"/>
    <property type="evidence" value="ECO:0007669"/>
    <property type="project" value="TreeGrafter"/>
</dbReference>
<evidence type="ECO:0000256" key="4">
    <source>
        <dbReference type="PROSITE-ProRule" id="PRU00125"/>
    </source>
</evidence>
<dbReference type="EMBL" id="JAANIT010000196">
    <property type="protein sequence ID" value="KAG1550650.1"/>
    <property type="molecule type" value="Genomic_DNA"/>
</dbReference>
<evidence type="ECO:0000256" key="1">
    <source>
        <dbReference type="ARBA" id="ARBA00022468"/>
    </source>
</evidence>
<gene>
    <name evidence="7" type="ORF">G6F51_002318</name>
</gene>
<dbReference type="PROSITE" id="PS50238">
    <property type="entry name" value="RHOGAP"/>
    <property type="match status" value="1"/>
</dbReference>
<evidence type="ECO:0000256" key="2">
    <source>
        <dbReference type="ARBA" id="ARBA00022723"/>
    </source>
</evidence>
<evidence type="ECO:0000313" key="8">
    <source>
        <dbReference type="Proteomes" id="UP000717996"/>
    </source>
</evidence>
<dbReference type="GO" id="GO:0005096">
    <property type="term" value="F:GTPase activator activity"/>
    <property type="evidence" value="ECO:0007669"/>
    <property type="project" value="UniProtKB-KW"/>
</dbReference>
<accession>A0A9P6YL82</accession>
<dbReference type="Gene3D" id="2.10.110.10">
    <property type="entry name" value="Cysteine Rich Protein"/>
    <property type="match status" value="1"/>
</dbReference>
<dbReference type="SMART" id="SM00324">
    <property type="entry name" value="RhoGAP"/>
    <property type="match status" value="1"/>
</dbReference>
<dbReference type="GO" id="GO:0046872">
    <property type="term" value="F:metal ion binding"/>
    <property type="evidence" value="ECO:0007669"/>
    <property type="project" value="UniProtKB-KW"/>
</dbReference>
<proteinExistence type="predicted"/>
<keyword evidence="4" id="KW-0440">LIM domain</keyword>
<feature type="domain" description="Rho-GAP" evidence="6">
    <location>
        <begin position="484"/>
        <end position="666"/>
    </location>
</feature>
<dbReference type="AlphaFoldDB" id="A0A9P6YL82"/>
<dbReference type="InterPro" id="IPR008936">
    <property type="entry name" value="Rho_GTPase_activation_prot"/>
</dbReference>
<dbReference type="GO" id="GO:0005737">
    <property type="term" value="C:cytoplasm"/>
    <property type="evidence" value="ECO:0007669"/>
    <property type="project" value="TreeGrafter"/>
</dbReference>
<dbReference type="PANTHER" id="PTHR14963">
    <property type="entry name" value="RHO GTPASE ACTIVATING PROTEIN 18,19-RELATED"/>
    <property type="match status" value="1"/>
</dbReference>
<dbReference type="SUPFAM" id="SSF48350">
    <property type="entry name" value="GTPase activation domain, GAP"/>
    <property type="match status" value="1"/>
</dbReference>
<feature type="domain" description="LIM zinc-binding" evidence="5">
    <location>
        <begin position="16"/>
        <end position="80"/>
    </location>
</feature>
<reference evidence="7" key="1">
    <citation type="journal article" date="2020" name="Microb. Genom.">
        <title>Genetic diversity of clinical and environmental Mucorales isolates obtained from an investigation of mucormycosis cases among solid organ transplant recipients.</title>
        <authorList>
            <person name="Nguyen M.H."/>
            <person name="Kaul D."/>
            <person name="Muto C."/>
            <person name="Cheng S.J."/>
            <person name="Richter R.A."/>
            <person name="Bruno V.M."/>
            <person name="Liu G."/>
            <person name="Beyhan S."/>
            <person name="Sundermann A.J."/>
            <person name="Mounaud S."/>
            <person name="Pasculle A.W."/>
            <person name="Nierman W.C."/>
            <person name="Driscoll E."/>
            <person name="Cumbie R."/>
            <person name="Clancy C.J."/>
            <person name="Dupont C.L."/>
        </authorList>
    </citation>
    <scope>NUCLEOTIDE SEQUENCE</scope>
    <source>
        <strain evidence="7">GL16</strain>
    </source>
</reference>
<keyword evidence="1" id="KW-0343">GTPase activation</keyword>